<dbReference type="InterPro" id="IPR052613">
    <property type="entry name" value="LicD_transferase"/>
</dbReference>
<dbReference type="EMBL" id="OC317237">
    <property type="protein sequence ID" value="CAD7395658.1"/>
    <property type="molecule type" value="Genomic_DNA"/>
</dbReference>
<dbReference type="PANTHER" id="PTHR13627:SF32">
    <property type="entry name" value="AGAP006029-PA"/>
    <property type="match status" value="1"/>
</dbReference>
<keyword evidence="1" id="KW-0812">Transmembrane</keyword>
<proteinExistence type="predicted"/>
<gene>
    <name evidence="2" type="ORF">TCEB3V08_LOCUS3262</name>
</gene>
<evidence type="ECO:0000313" key="2">
    <source>
        <dbReference type="EMBL" id="CAD7395658.1"/>
    </source>
</evidence>
<dbReference type="PANTHER" id="PTHR13627">
    <property type="entry name" value="FUKUTIN RELATED PROTEIN"/>
    <property type="match status" value="1"/>
</dbReference>
<keyword evidence="1" id="KW-0472">Membrane</keyword>
<keyword evidence="1" id="KW-1133">Transmembrane helix</keyword>
<dbReference type="AlphaFoldDB" id="A0A7R9CGK0"/>
<sequence length="880" mass="99107">MPVPPTTNHALQPSGQQDVNCEPQGFLSTLPLPPCLGSILTAQVRLSRGRSDSCSNPPLFLRKLLTADVLGMRKTVGCSLFDVGLSSMRFTPTRLLLYICVLIIIIVVWTLFKKSQTLGFTRTCPHPEQFQDQLHQLADKVNRVLTSLQLTHFLCYGSLWGQIRLSRSLPWEADVEFCLLNEELSLHDEVFLARAFKKHKLDMKYNSAEGLYMITDPQFEGGNIQLIVFEEDTTTTLNAASLPPPNHFVNPYKLTASVNTLDLQINMLRRVGWKRRMLPPNCEEMTSLECFPPRLIARPLPLKEFGGYILPVPREGIEIQKYHYQQNSLTDQGQSANPSFDLNCLLANYATEGSIKYFSSHRPVYEKDTNIFVWNCALHSASDVVFDCCAQAHIGGEWGGMRDCQLEGVLLLSQCRLWRDGLTRRMKESESRQYRLEDESPWEVLKVNIRKTQHTLSKKKLPSTITPKPSLREQQCSLYLAVQPSSPTPSYVSMHTTVKHHVAGTVFRALDILLVFPPIPLIQEGVPPQYFSSHPPVYEKDTKIFVWNCVLHSASDVVFDCCAHAHIGGGGEEGGTARVRVELQQVVRFRQPALTDAVQYIFLKLNVSASVAIPQFMYVKNTKIFVWNCALHSASDMVFDCCAHAHIVGEWGGRRDCQVERVLLLSQCRLWRDGGRKFLLLNEVNPHLRGGRVENHLGKPPPVHPTEIRTSISPSSAVELNTTSALANYVTEADTYVLFVYFAYATLGHETEGLKSARKRTKRILVLSGHEMGCVMDEQEQNSTAAHVQFFNSNLEEDFFTISQQFKPDLEQMEINSVVFTKKAYDAGSLYPMGSQPSQHLLPGVFPLVGFNTGDKGYESHRKTDHITACKCAFVAYPLP</sequence>
<protein>
    <submittedName>
        <fullName evidence="2">Uncharacterized protein</fullName>
    </submittedName>
</protein>
<reference evidence="2" key="1">
    <citation type="submission" date="2020-11" db="EMBL/GenBank/DDBJ databases">
        <authorList>
            <person name="Tran Van P."/>
        </authorList>
    </citation>
    <scope>NUCLEOTIDE SEQUENCE</scope>
</reference>
<name>A0A7R9CGK0_TIMCR</name>
<accession>A0A7R9CGK0</accession>
<feature type="transmembrane region" description="Helical" evidence="1">
    <location>
        <begin position="95"/>
        <end position="112"/>
    </location>
</feature>
<organism evidence="2">
    <name type="scientific">Timema cristinae</name>
    <name type="common">Walking stick</name>
    <dbReference type="NCBI Taxonomy" id="61476"/>
    <lineage>
        <taxon>Eukaryota</taxon>
        <taxon>Metazoa</taxon>
        <taxon>Ecdysozoa</taxon>
        <taxon>Arthropoda</taxon>
        <taxon>Hexapoda</taxon>
        <taxon>Insecta</taxon>
        <taxon>Pterygota</taxon>
        <taxon>Neoptera</taxon>
        <taxon>Polyneoptera</taxon>
        <taxon>Phasmatodea</taxon>
        <taxon>Timematodea</taxon>
        <taxon>Timematoidea</taxon>
        <taxon>Timematidae</taxon>
        <taxon>Timema</taxon>
    </lineage>
</organism>
<evidence type="ECO:0000256" key="1">
    <source>
        <dbReference type="SAM" id="Phobius"/>
    </source>
</evidence>